<feature type="region of interest" description="Disordered" evidence="1">
    <location>
        <begin position="193"/>
        <end position="317"/>
    </location>
</feature>
<feature type="compositionally biased region" description="Basic and acidic residues" evidence="1">
    <location>
        <begin position="209"/>
        <end position="224"/>
    </location>
</feature>
<keyword evidence="3" id="KW-1185">Reference proteome</keyword>
<dbReference type="EMBL" id="CAUYUJ010021503">
    <property type="protein sequence ID" value="CAK0905040.1"/>
    <property type="molecule type" value="Genomic_DNA"/>
</dbReference>
<feature type="compositionally biased region" description="Gly residues" evidence="1">
    <location>
        <begin position="250"/>
        <end position="259"/>
    </location>
</feature>
<evidence type="ECO:0000313" key="3">
    <source>
        <dbReference type="Proteomes" id="UP001189429"/>
    </source>
</evidence>
<evidence type="ECO:0000313" key="2">
    <source>
        <dbReference type="EMBL" id="CAK0905040.1"/>
    </source>
</evidence>
<gene>
    <name evidence="2" type="ORF">PCOR1329_LOCUS80893</name>
</gene>
<comment type="caution">
    <text evidence="2">The sequence shown here is derived from an EMBL/GenBank/DDBJ whole genome shotgun (WGS) entry which is preliminary data.</text>
</comment>
<name>A0ABN9XY17_9DINO</name>
<feature type="region of interest" description="Disordered" evidence="1">
    <location>
        <begin position="56"/>
        <end position="79"/>
    </location>
</feature>
<dbReference type="Proteomes" id="UP001189429">
    <property type="component" value="Unassembled WGS sequence"/>
</dbReference>
<sequence length="913" mass="97209">MVSAPETGEPMGDPTMELVKALLVAAYPQNLALRRRINMAKHNTATGLDAIITPQSVNAPPKAKASTAGAPTGGDRREPSWWSYGSMQISNRQGFLRATTLIDPYHVALFGGLHHEQDQHGALREVDGWIELRGQRSTLRVLARLRDAMSRCIHLKALEPGRGLPEGQRTVLRELATLLKAAAPRQARIASLLPEAPTAEVEKPPPPSERPKGAREKGGREKGGGKARGKGDTSWSQDGGAGGWDSWQGGSSGSRGGAAGSDKGRGRSKGGRGGWDASGWDGWGSAGGWDAGGGWDSSGGWGAEAPPPGVGLRCSSGRGGKERLAPFRRLGGAAAVAAGSGDGRLEKAGVAEAAADMGDLAAGGAVDEMVANCAARGSDQRAMDPRPLWKALFHDLIAKPHSILGAFRWRRETFPATEPSINDFANFAKVTTFNGGGGGVEEFYINWLVTTEGFTTRLSTALKKKVGLKSEVLGCNIQSARGLQRRVYGSYKLNAGGGYIKSIEFCSGGKVDVSEKKISDGCDLIQNWSHWRASREQIPPPPSRMARSGRGCLARNESQRKVCSVAVGAAKHGAPSAAFGAPGFGASLAIELRCFARKRQCQQRLHWARRDVNTSCASTLGRGLLRRPVASVSSPSGCAMGAWTSRHCSTLAPVGVAPTARVVARLLKEMCPRGVKARVEHFLGAAMQAPKLQAISARAPAAISLRLEAGAPEARESAPAALADDRQARRRDAFDAAGGAEAVNQLAARVGNCRCASANQAEWFLSADEGMARAMPVQNVEVVGAKGKANRAESGPSETQSRRQSTELGGHFFFKFDAQWIGLWQHRSTWRLLRISMEFCPNGFAGFNALERFFGLNVDKMPDHAHGCNRDFDMGINRMGLEGFGMITAVVRKHSFHEAVDERLGSTTPETCP</sequence>
<organism evidence="2 3">
    <name type="scientific">Prorocentrum cordatum</name>
    <dbReference type="NCBI Taxonomy" id="2364126"/>
    <lineage>
        <taxon>Eukaryota</taxon>
        <taxon>Sar</taxon>
        <taxon>Alveolata</taxon>
        <taxon>Dinophyceae</taxon>
        <taxon>Prorocentrales</taxon>
        <taxon>Prorocentraceae</taxon>
        <taxon>Prorocentrum</taxon>
    </lineage>
</organism>
<reference evidence="2" key="1">
    <citation type="submission" date="2023-10" db="EMBL/GenBank/DDBJ databases">
        <authorList>
            <person name="Chen Y."/>
            <person name="Shah S."/>
            <person name="Dougan E. K."/>
            <person name="Thang M."/>
            <person name="Chan C."/>
        </authorList>
    </citation>
    <scope>NUCLEOTIDE SEQUENCE [LARGE SCALE GENOMIC DNA]</scope>
</reference>
<evidence type="ECO:0000256" key="1">
    <source>
        <dbReference type="SAM" id="MobiDB-lite"/>
    </source>
</evidence>
<protein>
    <submittedName>
        <fullName evidence="2">Uncharacterized protein</fullName>
    </submittedName>
</protein>
<feature type="compositionally biased region" description="Gly residues" evidence="1">
    <location>
        <begin position="271"/>
        <end position="302"/>
    </location>
</feature>
<accession>A0ABN9XY17</accession>
<feature type="compositionally biased region" description="Low complexity" evidence="1">
    <location>
        <begin position="234"/>
        <end position="249"/>
    </location>
</feature>
<proteinExistence type="predicted"/>